<dbReference type="Proteomes" id="UP000234681">
    <property type="component" value="Chromosome X"/>
</dbReference>
<sequence>MCILGLMMLNKR</sequence>
<protein>
    <submittedName>
        <fullName evidence="1">RCG49647</fullName>
    </submittedName>
</protein>
<proteinExistence type="predicted"/>
<evidence type="ECO:0000313" key="1">
    <source>
        <dbReference type="EMBL" id="EDL90517.1"/>
    </source>
</evidence>
<reference evidence="1 2" key="1">
    <citation type="submission" date="2005-09" db="EMBL/GenBank/DDBJ databases">
        <authorList>
            <person name="Mural R.J."/>
            <person name="Li P.W."/>
            <person name="Adams M.D."/>
            <person name="Amanatides P.G."/>
            <person name="Baden-Tillson H."/>
            <person name="Barnstead M."/>
            <person name="Chin S.H."/>
            <person name="Dew I."/>
            <person name="Evans C.A."/>
            <person name="Ferriera S."/>
            <person name="Flanigan M."/>
            <person name="Fosler C."/>
            <person name="Glodek A."/>
            <person name="Gu Z."/>
            <person name="Holt R.A."/>
            <person name="Jennings D."/>
            <person name="Kraft C.L."/>
            <person name="Lu F."/>
            <person name="Nguyen T."/>
            <person name="Nusskern D.R."/>
            <person name="Pfannkoch C.M."/>
            <person name="Sitter C."/>
            <person name="Sutton G.G."/>
            <person name="Venter J.C."/>
            <person name="Wang Z."/>
            <person name="Woodage T."/>
            <person name="Zheng X.H."/>
            <person name="Zhong F."/>
        </authorList>
    </citation>
    <scope>NUCLEOTIDE SEQUENCE [LARGE SCALE GENOMIC DNA]</scope>
    <source>
        <strain>BN</strain>
        <strain evidence="2">Sprague-Dawley</strain>
    </source>
</reference>
<dbReference type="EMBL" id="CH474014">
    <property type="protein sequence ID" value="EDL90517.1"/>
    <property type="molecule type" value="Genomic_DNA"/>
</dbReference>
<organism evidence="1 2">
    <name type="scientific">Rattus norvegicus</name>
    <name type="common">Rat</name>
    <dbReference type="NCBI Taxonomy" id="10116"/>
    <lineage>
        <taxon>Eukaryota</taxon>
        <taxon>Metazoa</taxon>
        <taxon>Chordata</taxon>
        <taxon>Craniata</taxon>
        <taxon>Vertebrata</taxon>
        <taxon>Euteleostomi</taxon>
        <taxon>Mammalia</taxon>
        <taxon>Eutheria</taxon>
        <taxon>Euarchontoglires</taxon>
        <taxon>Glires</taxon>
        <taxon>Rodentia</taxon>
        <taxon>Myomorpha</taxon>
        <taxon>Muroidea</taxon>
        <taxon>Muridae</taxon>
        <taxon>Murinae</taxon>
        <taxon>Rattus</taxon>
    </lineage>
</organism>
<accession>A6K2L3</accession>
<evidence type="ECO:0000313" key="2">
    <source>
        <dbReference type="Proteomes" id="UP000234681"/>
    </source>
</evidence>
<name>A6K2L3_RAT</name>
<gene>
    <name evidence="1" type="ORF">rCG_49647</name>
</gene>